<dbReference type="AlphaFoldDB" id="E1F561"/>
<gene>
    <name evidence="2" type="ORF">GLP15_593</name>
</gene>
<name>E1F561_GIAIA</name>
<evidence type="ECO:0000313" key="3">
    <source>
        <dbReference type="Proteomes" id="UP000008974"/>
    </source>
</evidence>
<accession>E1F561</accession>
<feature type="compositionally biased region" description="Basic and acidic residues" evidence="1">
    <location>
        <begin position="149"/>
        <end position="160"/>
    </location>
</feature>
<feature type="region of interest" description="Disordered" evidence="1">
    <location>
        <begin position="79"/>
        <end position="160"/>
    </location>
</feature>
<protein>
    <submittedName>
        <fullName evidence="2">High cysteine protein</fullName>
    </submittedName>
</protein>
<dbReference type="Proteomes" id="UP000008974">
    <property type="component" value="Unassembled WGS sequence"/>
</dbReference>
<evidence type="ECO:0000313" key="2">
    <source>
        <dbReference type="EMBL" id="EFO62332.1"/>
    </source>
</evidence>
<dbReference type="VEuPathDB" id="GiardiaDB:GLP15_593"/>
<sequence>MYGGPGESGDHVPRLRGGLRALRGLVQPVRRGRLCALRRGRLHLLQAGLAPGGRPLPGMPLSVRRLLIGDQLPGLRRRILPGDAPRRPPGLRALRSDGTPGASGGRHLRVRAVPGPGRIKHHPLPPLYERRPPFGKLLRRPVDWTPSRPGRDRRDHPRDSCSCRRIHRTHIYLSGVQE</sequence>
<proteinExistence type="predicted"/>
<organism evidence="2 3">
    <name type="scientific">Giardia intestinalis (strain P15)</name>
    <name type="common">Giardia lamblia</name>
    <dbReference type="NCBI Taxonomy" id="658858"/>
    <lineage>
        <taxon>Eukaryota</taxon>
        <taxon>Metamonada</taxon>
        <taxon>Diplomonadida</taxon>
        <taxon>Hexamitidae</taxon>
        <taxon>Giardiinae</taxon>
        <taxon>Giardia</taxon>
    </lineage>
</organism>
<dbReference type="EMBL" id="ACVC01000185">
    <property type="protein sequence ID" value="EFO62332.1"/>
    <property type="molecule type" value="Genomic_DNA"/>
</dbReference>
<evidence type="ECO:0000256" key="1">
    <source>
        <dbReference type="SAM" id="MobiDB-lite"/>
    </source>
</evidence>
<comment type="caution">
    <text evidence="2">The sequence shown here is derived from an EMBL/GenBank/DDBJ whole genome shotgun (WGS) entry which is preliminary data.</text>
</comment>
<reference evidence="2 3" key="1">
    <citation type="journal article" date="2010" name="BMC Genomics">
        <title>Genome analysis and comparative genomics of a Giardia intestinalis assemblage E isolate.</title>
        <authorList>
            <person name="Jerlstrom-Hultqvist J."/>
            <person name="Franzen O."/>
            <person name="Ankarklev J."/>
            <person name="Xu F."/>
            <person name="Nohynkova E."/>
            <person name="Andersson J.O."/>
            <person name="Svard S.G."/>
            <person name="Andersson B."/>
        </authorList>
    </citation>
    <scope>NUCLEOTIDE SEQUENCE [LARGE SCALE GENOMIC DNA]</scope>
    <source>
        <strain evidence="2 3">P15</strain>
    </source>
</reference>